<evidence type="ECO:0000256" key="1">
    <source>
        <dbReference type="ARBA" id="ARBA00004141"/>
    </source>
</evidence>
<reference evidence="8 9" key="1">
    <citation type="submission" date="2019-01" db="EMBL/GenBank/DDBJ databases">
        <title>Spirosoma flava sp. nov., a propanil-degrading bacterium isolated from herbicide-contaminated soil.</title>
        <authorList>
            <person name="Zhang L."/>
            <person name="Jiang J.-D."/>
        </authorList>
    </citation>
    <scope>NUCLEOTIDE SEQUENCE [LARGE SCALE GENOMIC DNA]</scope>
    <source>
        <strain evidence="8 9">TY50</strain>
    </source>
</reference>
<keyword evidence="9" id="KW-1185">Reference proteome</keyword>
<dbReference type="AlphaFoldDB" id="A0A4Q2UFS2"/>
<feature type="transmembrane region" description="Helical" evidence="6">
    <location>
        <begin position="178"/>
        <end position="198"/>
    </location>
</feature>
<evidence type="ECO:0000256" key="3">
    <source>
        <dbReference type="ARBA" id="ARBA00022692"/>
    </source>
</evidence>
<proteinExistence type="inferred from homology"/>
<comment type="subcellular location">
    <subcellularLocation>
        <location evidence="1">Membrane</location>
        <topology evidence="1">Multi-pass membrane protein</topology>
    </subcellularLocation>
</comment>
<feature type="transmembrane region" description="Helical" evidence="6">
    <location>
        <begin position="64"/>
        <end position="84"/>
    </location>
</feature>
<feature type="transmembrane region" description="Helical" evidence="6">
    <location>
        <begin position="118"/>
        <end position="139"/>
    </location>
</feature>
<dbReference type="InterPro" id="IPR050638">
    <property type="entry name" value="AA-Vitamin_Transporters"/>
</dbReference>
<evidence type="ECO:0000256" key="5">
    <source>
        <dbReference type="ARBA" id="ARBA00023136"/>
    </source>
</evidence>
<feature type="transmembrane region" description="Helical" evidence="6">
    <location>
        <begin position="30"/>
        <end position="52"/>
    </location>
</feature>
<feature type="domain" description="EamA" evidence="7">
    <location>
        <begin position="147"/>
        <end position="279"/>
    </location>
</feature>
<protein>
    <submittedName>
        <fullName evidence="8">DMT family transporter</fullName>
    </submittedName>
</protein>
<sequence>MRILFAGVLFAALWGSGSVATKLGITVSQPLLLINTRFILAAVLMLGISRLINKDRLPRGNEWVSLLLCGLLSMAIYPTVFVYAMKHVTAGIGTLGSATCPLLISVLNAIWLRQKITWNIWTGLFFGLSGVAIAVYPLLVNAHATPLGVLLLTSGMVCYSVGTVYYQRIQWTLPRLCINGWQVLFGSVILLPFTAFLFDRAENHFGLLFWSSALWLVVPISIVAVQLWLYLLKAEPTKASLWLFLCPIFGFVYAYLLTNEPITSYTVIGTLLVIGGLYIGKKEKSATEAVQTGQPPHDMATTVADRNK</sequence>
<dbReference type="PANTHER" id="PTHR32322:SF2">
    <property type="entry name" value="EAMA DOMAIN-CONTAINING PROTEIN"/>
    <property type="match status" value="1"/>
</dbReference>
<feature type="transmembrane region" description="Helical" evidence="6">
    <location>
        <begin position="145"/>
        <end position="166"/>
    </location>
</feature>
<feature type="transmembrane region" description="Helical" evidence="6">
    <location>
        <begin position="239"/>
        <end position="256"/>
    </location>
</feature>
<dbReference type="PANTHER" id="PTHR32322">
    <property type="entry name" value="INNER MEMBRANE TRANSPORTER"/>
    <property type="match status" value="1"/>
</dbReference>
<feature type="domain" description="EamA" evidence="7">
    <location>
        <begin position="3"/>
        <end position="135"/>
    </location>
</feature>
<evidence type="ECO:0000256" key="2">
    <source>
        <dbReference type="ARBA" id="ARBA00007362"/>
    </source>
</evidence>
<accession>A0A4Q2UFS2</accession>
<evidence type="ECO:0000313" key="8">
    <source>
        <dbReference type="EMBL" id="RYC67954.1"/>
    </source>
</evidence>
<dbReference type="InterPro" id="IPR037185">
    <property type="entry name" value="EmrE-like"/>
</dbReference>
<dbReference type="SUPFAM" id="SSF103481">
    <property type="entry name" value="Multidrug resistance efflux transporter EmrE"/>
    <property type="match status" value="2"/>
</dbReference>
<dbReference type="Pfam" id="PF00892">
    <property type="entry name" value="EamA"/>
    <property type="match status" value="2"/>
</dbReference>
<feature type="transmembrane region" description="Helical" evidence="6">
    <location>
        <begin position="262"/>
        <end position="280"/>
    </location>
</feature>
<evidence type="ECO:0000259" key="7">
    <source>
        <dbReference type="Pfam" id="PF00892"/>
    </source>
</evidence>
<comment type="caution">
    <text evidence="8">The sequence shown here is derived from an EMBL/GenBank/DDBJ whole genome shotgun (WGS) entry which is preliminary data.</text>
</comment>
<dbReference type="InterPro" id="IPR000620">
    <property type="entry name" value="EamA_dom"/>
</dbReference>
<feature type="transmembrane region" description="Helical" evidence="6">
    <location>
        <begin position="210"/>
        <end position="232"/>
    </location>
</feature>
<keyword evidence="5 6" id="KW-0472">Membrane</keyword>
<comment type="similarity">
    <text evidence="2">Belongs to the EamA transporter family.</text>
</comment>
<name>A0A4Q2UFS2_9BACT</name>
<dbReference type="RefSeq" id="WP_129603771.1">
    <property type="nucleotide sequence ID" value="NZ_SBLB01000006.1"/>
</dbReference>
<evidence type="ECO:0000313" key="9">
    <source>
        <dbReference type="Proteomes" id="UP000290407"/>
    </source>
</evidence>
<keyword evidence="4 6" id="KW-1133">Transmembrane helix</keyword>
<evidence type="ECO:0000256" key="4">
    <source>
        <dbReference type="ARBA" id="ARBA00022989"/>
    </source>
</evidence>
<evidence type="ECO:0000256" key="6">
    <source>
        <dbReference type="SAM" id="Phobius"/>
    </source>
</evidence>
<dbReference type="EMBL" id="SBLB01000006">
    <property type="protein sequence ID" value="RYC67954.1"/>
    <property type="molecule type" value="Genomic_DNA"/>
</dbReference>
<dbReference type="Proteomes" id="UP000290407">
    <property type="component" value="Unassembled WGS sequence"/>
</dbReference>
<organism evidence="8 9">
    <name type="scientific">Spirosoma sordidisoli</name>
    <dbReference type="NCBI Taxonomy" id="2502893"/>
    <lineage>
        <taxon>Bacteria</taxon>
        <taxon>Pseudomonadati</taxon>
        <taxon>Bacteroidota</taxon>
        <taxon>Cytophagia</taxon>
        <taxon>Cytophagales</taxon>
        <taxon>Cytophagaceae</taxon>
        <taxon>Spirosoma</taxon>
    </lineage>
</organism>
<dbReference type="GO" id="GO:0016020">
    <property type="term" value="C:membrane"/>
    <property type="evidence" value="ECO:0007669"/>
    <property type="project" value="UniProtKB-SubCell"/>
</dbReference>
<gene>
    <name evidence="8" type="ORF">EQG79_21075</name>
</gene>
<keyword evidence="3 6" id="KW-0812">Transmembrane</keyword>
<feature type="transmembrane region" description="Helical" evidence="6">
    <location>
        <begin position="90"/>
        <end position="111"/>
    </location>
</feature>